<dbReference type="PaxDb" id="4113-PGSC0003DMT400090543"/>
<keyword evidence="3" id="KW-1185">Reference proteome</keyword>
<dbReference type="STRING" id="4113.M1DKM4"/>
<dbReference type="EnsemblPlants" id="PGSC0003DMT400090543">
    <property type="protein sequence ID" value="PGSC0003DMT400090543"/>
    <property type="gene ID" value="PGSC0003DMG400040114"/>
</dbReference>
<name>M1DKM4_SOLTU</name>
<feature type="domain" description="Integrase catalytic" evidence="1">
    <location>
        <begin position="75"/>
        <end position="182"/>
    </location>
</feature>
<dbReference type="eggNOG" id="KOG0017">
    <property type="taxonomic scope" value="Eukaryota"/>
</dbReference>
<dbReference type="PANTHER" id="PTHR42648:SF31">
    <property type="entry name" value="RNA-DIRECTED DNA POLYMERASE"/>
    <property type="match status" value="1"/>
</dbReference>
<dbReference type="PANTHER" id="PTHR42648">
    <property type="entry name" value="TRANSPOSASE, PUTATIVE-RELATED"/>
    <property type="match status" value="1"/>
</dbReference>
<dbReference type="Pfam" id="PF13976">
    <property type="entry name" value="gag_pre-integrs"/>
    <property type="match status" value="1"/>
</dbReference>
<dbReference type="InterPro" id="IPR001584">
    <property type="entry name" value="Integrase_cat-core"/>
</dbReference>
<proteinExistence type="predicted"/>
<dbReference type="InterPro" id="IPR039537">
    <property type="entry name" value="Retrotran_Ty1/copia-like"/>
</dbReference>
<evidence type="ECO:0000259" key="1">
    <source>
        <dbReference type="PROSITE" id="PS50994"/>
    </source>
</evidence>
<dbReference type="Gene3D" id="3.30.420.10">
    <property type="entry name" value="Ribonuclease H-like superfamily/Ribonuclease H"/>
    <property type="match status" value="1"/>
</dbReference>
<dbReference type="GO" id="GO:0003676">
    <property type="term" value="F:nucleic acid binding"/>
    <property type="evidence" value="ECO:0007669"/>
    <property type="project" value="InterPro"/>
</dbReference>
<dbReference type="SUPFAM" id="SSF53098">
    <property type="entry name" value="Ribonuclease H-like"/>
    <property type="match status" value="1"/>
</dbReference>
<dbReference type="AlphaFoldDB" id="M1DKM4"/>
<dbReference type="HOGENOM" id="CLU_1411346_0_0_1"/>
<dbReference type="InterPro" id="IPR025724">
    <property type="entry name" value="GAG-pre-integrase_dom"/>
</dbReference>
<dbReference type="Gramene" id="PGSC0003DMT400090543">
    <property type="protein sequence ID" value="PGSC0003DMT400090543"/>
    <property type="gene ID" value="PGSC0003DMG400040114"/>
</dbReference>
<dbReference type="GO" id="GO:0015074">
    <property type="term" value="P:DNA integration"/>
    <property type="evidence" value="ECO:0007669"/>
    <property type="project" value="InterPro"/>
</dbReference>
<dbReference type="OMA" id="CDPCIVG"/>
<dbReference type="InterPro" id="IPR012337">
    <property type="entry name" value="RNaseH-like_sf"/>
</dbReference>
<evidence type="ECO:0000313" key="3">
    <source>
        <dbReference type="Proteomes" id="UP000011115"/>
    </source>
</evidence>
<organism evidence="2 3">
    <name type="scientific">Solanum tuberosum</name>
    <name type="common">Potato</name>
    <dbReference type="NCBI Taxonomy" id="4113"/>
    <lineage>
        <taxon>Eukaryota</taxon>
        <taxon>Viridiplantae</taxon>
        <taxon>Streptophyta</taxon>
        <taxon>Embryophyta</taxon>
        <taxon>Tracheophyta</taxon>
        <taxon>Spermatophyta</taxon>
        <taxon>Magnoliopsida</taxon>
        <taxon>eudicotyledons</taxon>
        <taxon>Gunneridae</taxon>
        <taxon>Pentapetalae</taxon>
        <taxon>asterids</taxon>
        <taxon>lamiids</taxon>
        <taxon>Solanales</taxon>
        <taxon>Solanaceae</taxon>
        <taxon>Solanoideae</taxon>
        <taxon>Solaneae</taxon>
        <taxon>Solanum</taxon>
    </lineage>
</organism>
<evidence type="ECO:0000313" key="2">
    <source>
        <dbReference type="EnsemblPlants" id="PGSC0003DMT400090543"/>
    </source>
</evidence>
<accession>M1DKM4</accession>
<dbReference type="Pfam" id="PF00665">
    <property type="entry name" value="rve"/>
    <property type="match status" value="1"/>
</dbReference>
<reference evidence="3" key="1">
    <citation type="journal article" date="2011" name="Nature">
        <title>Genome sequence and analysis of the tuber crop potato.</title>
        <authorList>
            <consortium name="The Potato Genome Sequencing Consortium"/>
        </authorList>
    </citation>
    <scope>NUCLEOTIDE SEQUENCE [LARGE SCALE GENOMIC DNA]</scope>
    <source>
        <strain evidence="3">cv. DM1-3 516 R44</strain>
    </source>
</reference>
<sequence length="182" mass="20952">MPIGAGERKDGLYYFRVVPQAMAIKNGSDSLDIWHKRLGHPSLRVTKLVSNVIPTNDSEMMNKDCDVCQRAKQTRDRFPLSENKVYDKLELVHCDLCGPYRNLSSCGASYFLTIVDDYSCAVWIFLLIDRKDMSHMILNFLAMVERQFNKQVKIIRSDNGTKFTCMKTYFLEQGIIFQSSCV</sequence>
<dbReference type="InterPro" id="IPR036397">
    <property type="entry name" value="RNaseH_sf"/>
</dbReference>
<dbReference type="Proteomes" id="UP000011115">
    <property type="component" value="Unassembled WGS sequence"/>
</dbReference>
<protein>
    <submittedName>
        <fullName evidence="2">Retroelement pol polyprotein</fullName>
    </submittedName>
</protein>
<dbReference type="InParanoid" id="M1DKM4"/>
<reference evidence="2" key="2">
    <citation type="submission" date="2015-06" db="UniProtKB">
        <authorList>
            <consortium name="EnsemblPlants"/>
        </authorList>
    </citation>
    <scope>IDENTIFICATION</scope>
    <source>
        <strain evidence="2">DM1-3 516 R44</strain>
    </source>
</reference>
<dbReference type="PROSITE" id="PS50994">
    <property type="entry name" value="INTEGRASE"/>
    <property type="match status" value="1"/>
</dbReference>